<dbReference type="AlphaFoldDB" id="A0A835LPT0"/>
<dbReference type="OrthoDB" id="416253at2759"/>
<dbReference type="SUPFAM" id="SSF51430">
    <property type="entry name" value="NAD(P)-linked oxidoreductase"/>
    <property type="match status" value="1"/>
</dbReference>
<name>A0A835LPT0_9MAGN</name>
<keyword evidence="1" id="KW-0472">Membrane</keyword>
<gene>
    <name evidence="3" type="ORF">IFM89_032832</name>
</gene>
<dbReference type="Gene3D" id="3.20.20.100">
    <property type="entry name" value="NADP-dependent oxidoreductase domain"/>
    <property type="match status" value="1"/>
</dbReference>
<dbReference type="GO" id="GO:0016491">
    <property type="term" value="F:oxidoreductase activity"/>
    <property type="evidence" value="ECO:0007669"/>
    <property type="project" value="InterPro"/>
</dbReference>
<dbReference type="InterPro" id="IPR036812">
    <property type="entry name" value="NAD(P)_OxRdtase_dom_sf"/>
</dbReference>
<sequence>MATRKRNSVWFRVRSIYIAACAPTSPVFISSILVCYVQIGTALKQLFSTGVVKRQDLFITSKLWFVSIHWPVRTKPGTRGFSPDILHPNLCLEDTWHAMEGLYASGQARAIGVSNYSTKKLQDLLNYAKVPPAVNQVECHPVWQQTSLKNLCKSTGVHLSAYSPLGSPAIPGSPNLIKQNPSSLNTELLKHRTTTPIYDLSTTKWSPNLTKRNPSSLNTELLKHRTTGPVYDLSTTRVCPCPPARMNWPRLWHHFRASDRGLMYPNVSSIKTLLNSFISFQNFGDT</sequence>
<dbReference type="InterPro" id="IPR018170">
    <property type="entry name" value="Aldo/ket_reductase_CS"/>
</dbReference>
<dbReference type="InterPro" id="IPR020471">
    <property type="entry name" value="AKR"/>
</dbReference>
<organism evidence="3 4">
    <name type="scientific">Coptis chinensis</name>
    <dbReference type="NCBI Taxonomy" id="261450"/>
    <lineage>
        <taxon>Eukaryota</taxon>
        <taxon>Viridiplantae</taxon>
        <taxon>Streptophyta</taxon>
        <taxon>Embryophyta</taxon>
        <taxon>Tracheophyta</taxon>
        <taxon>Spermatophyta</taxon>
        <taxon>Magnoliopsida</taxon>
        <taxon>Ranunculales</taxon>
        <taxon>Ranunculaceae</taxon>
        <taxon>Coptidoideae</taxon>
        <taxon>Coptis</taxon>
    </lineage>
</organism>
<evidence type="ECO:0000313" key="3">
    <source>
        <dbReference type="EMBL" id="KAF9602950.1"/>
    </source>
</evidence>
<keyword evidence="1" id="KW-0812">Transmembrane</keyword>
<protein>
    <recommendedName>
        <fullName evidence="2">NADP-dependent oxidoreductase domain-containing protein</fullName>
    </recommendedName>
</protein>
<feature type="transmembrane region" description="Helical" evidence="1">
    <location>
        <begin position="16"/>
        <end position="39"/>
    </location>
</feature>
<accession>A0A835LPT0</accession>
<evidence type="ECO:0000313" key="4">
    <source>
        <dbReference type="Proteomes" id="UP000631114"/>
    </source>
</evidence>
<dbReference type="EMBL" id="JADFTS010000006">
    <property type="protein sequence ID" value="KAF9602950.1"/>
    <property type="molecule type" value="Genomic_DNA"/>
</dbReference>
<feature type="domain" description="NADP-dependent oxidoreductase" evidence="2">
    <location>
        <begin position="65"/>
        <end position="181"/>
    </location>
</feature>
<dbReference type="PANTHER" id="PTHR11732">
    <property type="entry name" value="ALDO/KETO REDUCTASE"/>
    <property type="match status" value="1"/>
</dbReference>
<comment type="caution">
    <text evidence="3">The sequence shown here is derived from an EMBL/GenBank/DDBJ whole genome shotgun (WGS) entry which is preliminary data.</text>
</comment>
<reference evidence="3 4" key="1">
    <citation type="submission" date="2020-10" db="EMBL/GenBank/DDBJ databases">
        <title>The Coptis chinensis genome and diversification of protoberbering-type alkaloids.</title>
        <authorList>
            <person name="Wang B."/>
            <person name="Shu S."/>
            <person name="Song C."/>
            <person name="Liu Y."/>
        </authorList>
    </citation>
    <scope>NUCLEOTIDE SEQUENCE [LARGE SCALE GENOMIC DNA]</scope>
    <source>
        <strain evidence="3">HL-2020</strain>
        <tissue evidence="3">Leaf</tissue>
    </source>
</reference>
<dbReference type="Proteomes" id="UP000631114">
    <property type="component" value="Unassembled WGS sequence"/>
</dbReference>
<dbReference type="PROSITE" id="PS00062">
    <property type="entry name" value="ALDOKETO_REDUCTASE_2"/>
    <property type="match status" value="1"/>
</dbReference>
<dbReference type="Pfam" id="PF00248">
    <property type="entry name" value="Aldo_ket_red"/>
    <property type="match status" value="1"/>
</dbReference>
<proteinExistence type="predicted"/>
<keyword evidence="4" id="KW-1185">Reference proteome</keyword>
<dbReference type="InterPro" id="IPR023210">
    <property type="entry name" value="NADP_OxRdtase_dom"/>
</dbReference>
<evidence type="ECO:0000259" key="2">
    <source>
        <dbReference type="Pfam" id="PF00248"/>
    </source>
</evidence>
<evidence type="ECO:0000256" key="1">
    <source>
        <dbReference type="SAM" id="Phobius"/>
    </source>
</evidence>
<keyword evidence="1" id="KW-1133">Transmembrane helix</keyword>
<dbReference type="PRINTS" id="PR00069">
    <property type="entry name" value="ALDKETRDTASE"/>
</dbReference>